<dbReference type="Proteomes" id="UP000265566">
    <property type="component" value="Chromosome 2"/>
</dbReference>
<dbReference type="Gramene" id="rna12757">
    <property type="protein sequence ID" value="RHN76433.1"/>
    <property type="gene ID" value="gene12757"/>
</dbReference>
<dbReference type="AlphaFoldDB" id="A0A396JJG3"/>
<evidence type="ECO:0000313" key="1">
    <source>
        <dbReference type="EMBL" id="RHN76433.1"/>
    </source>
</evidence>
<sequence length="64" mass="7612">MNKGNLDLVCSNILKLQQNISNIREQTYATWKHRKHVDAESEVEAEAIVVEWRGWKDRTRSRRC</sequence>
<name>A0A396JJG3_MEDTR</name>
<comment type="caution">
    <text evidence="1">The sequence shown here is derived from an EMBL/GenBank/DDBJ whole genome shotgun (WGS) entry which is preliminary data.</text>
</comment>
<organism evidence="1">
    <name type="scientific">Medicago truncatula</name>
    <name type="common">Barrel medic</name>
    <name type="synonym">Medicago tribuloides</name>
    <dbReference type="NCBI Taxonomy" id="3880"/>
    <lineage>
        <taxon>Eukaryota</taxon>
        <taxon>Viridiplantae</taxon>
        <taxon>Streptophyta</taxon>
        <taxon>Embryophyta</taxon>
        <taxon>Tracheophyta</taxon>
        <taxon>Spermatophyta</taxon>
        <taxon>Magnoliopsida</taxon>
        <taxon>eudicotyledons</taxon>
        <taxon>Gunneridae</taxon>
        <taxon>Pentapetalae</taxon>
        <taxon>rosids</taxon>
        <taxon>fabids</taxon>
        <taxon>Fabales</taxon>
        <taxon>Fabaceae</taxon>
        <taxon>Papilionoideae</taxon>
        <taxon>50 kb inversion clade</taxon>
        <taxon>NPAAA clade</taxon>
        <taxon>Hologalegina</taxon>
        <taxon>IRL clade</taxon>
        <taxon>Trifolieae</taxon>
        <taxon>Medicago</taxon>
    </lineage>
</organism>
<gene>
    <name evidence="1" type="ORF">MtrunA17_Chr2g0332051</name>
</gene>
<proteinExistence type="predicted"/>
<protein>
    <submittedName>
        <fullName evidence="1">Uncharacterized protein</fullName>
    </submittedName>
</protein>
<reference evidence="1" key="1">
    <citation type="journal article" date="2018" name="Nat. Plants">
        <title>Whole-genome landscape of Medicago truncatula symbiotic genes.</title>
        <authorList>
            <person name="Pecrix Y."/>
            <person name="Gamas P."/>
            <person name="Carrere S."/>
        </authorList>
    </citation>
    <scope>NUCLEOTIDE SEQUENCE</scope>
    <source>
        <tissue evidence="1">Leaves</tissue>
    </source>
</reference>
<dbReference type="EMBL" id="PSQE01000002">
    <property type="protein sequence ID" value="RHN76433.1"/>
    <property type="molecule type" value="Genomic_DNA"/>
</dbReference>
<accession>A0A396JJG3</accession>